<organism evidence="1">
    <name type="scientific">uncultured Caudovirales phage</name>
    <dbReference type="NCBI Taxonomy" id="2100421"/>
    <lineage>
        <taxon>Viruses</taxon>
        <taxon>Duplodnaviria</taxon>
        <taxon>Heunggongvirae</taxon>
        <taxon>Uroviricota</taxon>
        <taxon>Caudoviricetes</taxon>
        <taxon>Peduoviridae</taxon>
        <taxon>Maltschvirus</taxon>
        <taxon>Maltschvirus maltsch</taxon>
    </lineage>
</organism>
<gene>
    <name evidence="1" type="ORF">UFOVP1430_59</name>
</gene>
<sequence length="106" mass="11113">SSGVAANNYGPYLPQANGDAGVKSVQSLQLSAGSGTANTYYDLVLVRELSNIPIPAANVYYERDFFSQVPSGERVYDGAVLSFIHVAGGALAASTTFIGHIEVGWD</sequence>
<reference evidence="1" key="1">
    <citation type="submission" date="2020-05" db="EMBL/GenBank/DDBJ databases">
        <authorList>
            <person name="Chiriac C."/>
            <person name="Salcher M."/>
            <person name="Ghai R."/>
            <person name="Kavagutti S V."/>
        </authorList>
    </citation>
    <scope>NUCLEOTIDE SEQUENCE</scope>
</reference>
<accession>A0A6J5SB88</accession>
<protein>
    <submittedName>
        <fullName evidence="1">Uncharacterized protein</fullName>
    </submittedName>
</protein>
<feature type="non-terminal residue" evidence="1">
    <location>
        <position position="1"/>
    </location>
</feature>
<proteinExistence type="predicted"/>
<name>A0A6J5SB88_9CAUD</name>
<evidence type="ECO:0000313" key="1">
    <source>
        <dbReference type="EMBL" id="CAB4210952.1"/>
    </source>
</evidence>
<dbReference type="EMBL" id="LR797363">
    <property type="protein sequence ID" value="CAB4210952.1"/>
    <property type="molecule type" value="Genomic_DNA"/>
</dbReference>